<protein>
    <recommendedName>
        <fullName evidence="4">Restriction endonuclease subunit S</fullName>
    </recommendedName>
</protein>
<gene>
    <name evidence="3" type="ORF">BIN_B_00302</name>
</gene>
<evidence type="ECO:0000256" key="1">
    <source>
        <dbReference type="ARBA" id="ARBA00022747"/>
    </source>
</evidence>
<organism evidence="3">
    <name type="scientific">Mycobacterium riyadhense</name>
    <dbReference type="NCBI Taxonomy" id="486698"/>
    <lineage>
        <taxon>Bacteria</taxon>
        <taxon>Bacillati</taxon>
        <taxon>Actinomycetota</taxon>
        <taxon>Actinomycetes</taxon>
        <taxon>Mycobacteriales</taxon>
        <taxon>Mycobacteriaceae</taxon>
        <taxon>Mycobacterium</taxon>
    </lineage>
</organism>
<dbReference type="GO" id="GO:0003677">
    <property type="term" value="F:DNA binding"/>
    <property type="evidence" value="ECO:0007669"/>
    <property type="project" value="UniProtKB-KW"/>
</dbReference>
<evidence type="ECO:0000313" key="3">
    <source>
        <dbReference type="EMBL" id="VTO94828.1"/>
    </source>
</evidence>
<sequence>MSAAKKVRLSDYLDFSNGSTSPVRGHNGCFPVYGANGVIGYAAEHNARGPLIVVGRVGSYCGSLRYCSSDAWVTDNALVCRAKNPEESRYWYYALQTCGLNRYRSGSGQPLLTHSAIRNASTWAVAASERRSVGEILGALDDKIAANNRVIEAAERLMLAVVERVADRTPLSSFARRSTVYLPPREFDDTVAHFSFPAFDGGAQPKLVEGSSIKSNKLVLSEPCVLFPKLNPRIPRVWNVTSLPSEMALASTEFVVLRPVGVDASAVWSAVRQPDVLAVLQQRVAGMTGSRQRIQPDDLLGVPVRDIRRLATGPAQALASLGALCQSRRTESARMARFRDALLPDLTSGRLRLKGVTAGYRSSTHQRVPFYHELEYQESTGG</sequence>
<reference evidence="3" key="1">
    <citation type="submission" date="2019-05" db="EMBL/GenBank/DDBJ databases">
        <authorList>
            <person name="Naeem R."/>
            <person name="Antony C."/>
            <person name="Guan Q."/>
        </authorList>
    </citation>
    <scope>NUCLEOTIDE SEQUENCE</scope>
    <source>
        <strain evidence="3">2</strain>
    </source>
</reference>
<accession>A0A653EBS8</accession>
<keyword evidence="2" id="KW-0238">DNA-binding</keyword>
<dbReference type="REBASE" id="370987">
    <property type="entry name" value="S.Mri2ORFCP"/>
</dbReference>
<dbReference type="EMBL" id="LR589062">
    <property type="protein sequence ID" value="VTO94828.1"/>
    <property type="molecule type" value="Genomic_DNA"/>
</dbReference>
<dbReference type="RefSeq" id="WP_239657108.1">
    <property type="nucleotide sequence ID" value="NZ_CAJMWM010000001.1"/>
</dbReference>
<evidence type="ECO:0000256" key="2">
    <source>
        <dbReference type="ARBA" id="ARBA00023125"/>
    </source>
</evidence>
<keyword evidence="1" id="KW-0680">Restriction system</keyword>
<proteinExistence type="predicted"/>
<dbReference type="AlphaFoldDB" id="A0A653EBS8"/>
<dbReference type="GO" id="GO:0009307">
    <property type="term" value="P:DNA restriction-modification system"/>
    <property type="evidence" value="ECO:0007669"/>
    <property type="project" value="UniProtKB-KW"/>
</dbReference>
<name>A0A653EBS8_9MYCO</name>
<dbReference type="InterPro" id="IPR044946">
    <property type="entry name" value="Restrct_endonuc_typeI_TRD_sf"/>
</dbReference>
<dbReference type="Gene3D" id="3.90.220.20">
    <property type="entry name" value="DNA methylase specificity domains"/>
    <property type="match status" value="1"/>
</dbReference>
<dbReference type="CDD" id="cd17266">
    <property type="entry name" value="RMtype1_S_Sau1132ORF3780P-TRD2-CR2_like"/>
    <property type="match status" value="1"/>
</dbReference>
<evidence type="ECO:0008006" key="4">
    <source>
        <dbReference type="Google" id="ProtNLM"/>
    </source>
</evidence>
<dbReference type="SUPFAM" id="SSF116734">
    <property type="entry name" value="DNA methylase specificity domain"/>
    <property type="match status" value="1"/>
</dbReference>